<dbReference type="InterPro" id="IPR045361">
    <property type="entry name" value="CIS_tube_prot_N"/>
</dbReference>
<dbReference type="Pfam" id="PF19266">
    <property type="entry name" value="CIS_tube"/>
    <property type="match status" value="1"/>
</dbReference>
<accession>A0A127AW91</accession>
<gene>
    <name evidence="2" type="ORF">SP15_048</name>
</gene>
<dbReference type="GeneID" id="29125216"/>
<evidence type="ECO:0000259" key="1">
    <source>
        <dbReference type="Pfam" id="PF19266"/>
    </source>
</evidence>
<dbReference type="KEGG" id="vg:29125216"/>
<feature type="domain" description="Contractile injection system tube protein N-terminal" evidence="1">
    <location>
        <begin position="27"/>
        <end position="151"/>
    </location>
</feature>
<evidence type="ECO:0000313" key="3">
    <source>
        <dbReference type="Proteomes" id="UP000203261"/>
    </source>
</evidence>
<protein>
    <recommendedName>
        <fullName evidence="1">Contractile injection system tube protein N-terminal domain-containing protein</fullName>
    </recommendedName>
</protein>
<organism evidence="2 3">
    <name type="scientific">Bacillus phage SP-15</name>
    <dbReference type="NCBI Taxonomy" id="1792032"/>
    <lineage>
        <taxon>Viruses</taxon>
        <taxon>Duplodnaviria</taxon>
        <taxon>Heunggongvirae</taxon>
        <taxon>Uroviricota</taxon>
        <taxon>Caudoviricetes</taxon>
        <taxon>Thornevirus</taxon>
        <taxon>Thornevirus SP15</taxon>
    </lineage>
</organism>
<dbReference type="Proteomes" id="UP000203261">
    <property type="component" value="Segment"/>
</dbReference>
<name>A0A127AW91_9CAUD</name>
<dbReference type="EMBL" id="KT624200">
    <property type="protein sequence ID" value="AMM44847.1"/>
    <property type="molecule type" value="Genomic_DNA"/>
</dbReference>
<proteinExistence type="predicted"/>
<evidence type="ECO:0000313" key="2">
    <source>
        <dbReference type="EMBL" id="AMM44847.1"/>
    </source>
</evidence>
<reference evidence="2 3" key="1">
    <citation type="submission" date="2015-08" db="EMBL/GenBank/DDBJ databases">
        <authorList>
            <person name="Babu N.S."/>
            <person name="Beckwith C.J."/>
            <person name="Beseler K.G."/>
            <person name="Brison A."/>
            <person name="Carone J.V."/>
            <person name="Caskin T.P."/>
            <person name="Diamond M."/>
            <person name="Durham M.E."/>
            <person name="Foxe J.M."/>
            <person name="Go M."/>
            <person name="Henderson B.A."/>
            <person name="Jones I.B."/>
            <person name="McGettigan J.A."/>
            <person name="Micheletti S.J."/>
            <person name="Nasrallah M.E."/>
            <person name="Ortiz D."/>
            <person name="Piller C.R."/>
            <person name="Privatt S.R."/>
            <person name="Schneider S.L."/>
            <person name="Sharp S."/>
            <person name="Smith T.C."/>
            <person name="Stanton J.D."/>
            <person name="Ullery H.E."/>
            <person name="Wilson R.J."/>
            <person name="Serrano M.G."/>
            <person name="Buck G."/>
            <person name="Lee V."/>
            <person name="Wang Y."/>
            <person name="Carvalho R."/>
            <person name="Voegtly L."/>
            <person name="Shi R."/>
            <person name="Duckworth R."/>
            <person name="Johnson A."/>
            <person name="Loviza R."/>
            <person name="Walstead R."/>
            <person name="Shah Z."/>
            <person name="Kiflezghi M."/>
            <person name="Wade K."/>
            <person name="Ball S.L."/>
            <person name="Bradley K.W."/>
            <person name="Asai D.J."/>
            <person name="Bowman C.A."/>
            <person name="Russell D.A."/>
            <person name="Pope W.H."/>
            <person name="Jacobs-Sera D."/>
            <person name="Hendrix R.W."/>
            <person name="Hatfull G.F."/>
        </authorList>
    </citation>
    <scope>NUCLEOTIDE SEQUENCE [LARGE SCALE GENOMIC DNA]</scope>
</reference>
<dbReference type="RefSeq" id="YP_009302436.1">
    <property type="nucleotide sequence ID" value="NC_031245.1"/>
</dbReference>
<sequence length="168" mass="18860">MQNTNLIILANLAFAPPQTIKFHGIIPEEFNESHSTNFEQVQIQSRSSALASYGGSNSRTANIQFDIHEDYLGEYVGTKDITEFVAKLKALTYPRYENGVVIPPRCYLKIGSMFRIKGYPESVDINWRKPVRDGRMISATVTINFVEYVSLSWSADQIASGADLGRSF</sequence>
<keyword evidence="3" id="KW-1185">Reference proteome</keyword>